<dbReference type="KEGG" id="gtt:GUITHDRAFT_131666"/>
<evidence type="ECO:0000256" key="1">
    <source>
        <dbReference type="ARBA" id="ARBA00004300"/>
    </source>
</evidence>
<sequence>MTSNQNSFGLFGYTPSIYQGDPYGTSEKARGDARYKGKQFKVGGYKKGKTPDVYFDPAVASSVYIGAKYTTLFDLDRKYHKEKKQRQIVSAPFKPSTPSQHMEGKGGYFGTFGKFENIKTSDEYDKRPVKKGETREFEPRNFLTSPSKKGHQGLLSCKNGVQGVANEYHYESSPPPTREKKEHVTPFKPPSPARKGLFTQDCKVTFSDFKYGIQGPRDRKRNAAGEGLKPWFPTSVSKSIRGPLGRIFATINPPPEYLPQGGAEKKASKEEDIKKIGPAFRPSSCPKSMRRSAGPCNALLTHPLQQPFSLLQQRRAGARSRTSYSHGGDSILYAGADTNSNGSSSGHTTLPPFFKSSPFQGLPVLRALLATFHRNLMSLASLSTIEVQTYSLYLPLSRTLSIPWPDILIGHLIDAGGIHGERRN</sequence>
<dbReference type="STRING" id="905079.L1K4E3"/>
<protein>
    <recommendedName>
        <fullName evidence="5">Cilia-and flagella-associated protein 96</fullName>
    </recommendedName>
</protein>
<gene>
    <name evidence="7" type="ORF">GUITHDRAFT_131666</name>
</gene>
<dbReference type="GO" id="GO:0005881">
    <property type="term" value="C:cytoplasmic microtubule"/>
    <property type="evidence" value="ECO:0007669"/>
    <property type="project" value="TreeGrafter"/>
</dbReference>
<feature type="region of interest" description="Disordered" evidence="6">
    <location>
        <begin position="170"/>
        <end position="194"/>
    </location>
</feature>
<dbReference type="RefSeq" id="XP_005842454.1">
    <property type="nucleotide sequence ID" value="XM_005842397.1"/>
</dbReference>
<name>L1K4E3_GUITC</name>
<keyword evidence="2" id="KW-0963">Cytoplasm</keyword>
<dbReference type="InterPro" id="IPR029358">
    <property type="entry name" value="CFAP96"/>
</dbReference>
<dbReference type="EnsemblProtists" id="EKX55474">
    <property type="protein sequence ID" value="EKX55474"/>
    <property type="gene ID" value="GUITHDRAFT_131666"/>
</dbReference>
<evidence type="ECO:0000256" key="5">
    <source>
        <dbReference type="ARBA" id="ARBA00035693"/>
    </source>
</evidence>
<evidence type="ECO:0000256" key="4">
    <source>
        <dbReference type="ARBA" id="ARBA00035656"/>
    </source>
</evidence>
<organism evidence="7">
    <name type="scientific">Guillardia theta (strain CCMP2712)</name>
    <name type="common">Cryptophyte</name>
    <dbReference type="NCBI Taxonomy" id="905079"/>
    <lineage>
        <taxon>Eukaryota</taxon>
        <taxon>Cryptophyceae</taxon>
        <taxon>Pyrenomonadales</taxon>
        <taxon>Geminigeraceae</taxon>
        <taxon>Guillardia</taxon>
    </lineage>
</organism>
<dbReference type="GeneID" id="17312184"/>
<keyword evidence="9" id="KW-1185">Reference proteome</keyword>
<proteinExistence type="inferred from homology"/>
<dbReference type="GO" id="GO:0005813">
    <property type="term" value="C:centrosome"/>
    <property type="evidence" value="ECO:0007669"/>
    <property type="project" value="UniProtKB-SubCell"/>
</dbReference>
<reference evidence="9" key="2">
    <citation type="submission" date="2012-11" db="EMBL/GenBank/DDBJ databases">
        <authorList>
            <person name="Kuo A."/>
            <person name="Curtis B.A."/>
            <person name="Tanifuji G."/>
            <person name="Burki F."/>
            <person name="Gruber A."/>
            <person name="Irimia M."/>
            <person name="Maruyama S."/>
            <person name="Arias M.C."/>
            <person name="Ball S.G."/>
            <person name="Gile G.H."/>
            <person name="Hirakawa Y."/>
            <person name="Hopkins J.F."/>
            <person name="Rensing S.A."/>
            <person name="Schmutz J."/>
            <person name="Symeonidi A."/>
            <person name="Elias M."/>
            <person name="Eveleigh R.J."/>
            <person name="Herman E.K."/>
            <person name="Klute M.J."/>
            <person name="Nakayama T."/>
            <person name="Obornik M."/>
            <person name="Reyes-Prieto A."/>
            <person name="Armbrust E.V."/>
            <person name="Aves S.J."/>
            <person name="Beiko R.G."/>
            <person name="Coutinho P."/>
            <person name="Dacks J.B."/>
            <person name="Durnford D.G."/>
            <person name="Fast N.M."/>
            <person name="Green B.R."/>
            <person name="Grisdale C."/>
            <person name="Hempe F."/>
            <person name="Henrissat B."/>
            <person name="Hoppner M.P."/>
            <person name="Ishida K.-I."/>
            <person name="Kim E."/>
            <person name="Koreny L."/>
            <person name="Kroth P.G."/>
            <person name="Liu Y."/>
            <person name="Malik S.-B."/>
            <person name="Maier U.G."/>
            <person name="McRose D."/>
            <person name="Mock T."/>
            <person name="Neilson J.A."/>
            <person name="Onodera N.T."/>
            <person name="Poole A.M."/>
            <person name="Pritham E.J."/>
            <person name="Richards T.A."/>
            <person name="Rocap G."/>
            <person name="Roy S.W."/>
            <person name="Sarai C."/>
            <person name="Schaack S."/>
            <person name="Shirato S."/>
            <person name="Slamovits C.H."/>
            <person name="Spencer D.F."/>
            <person name="Suzuki S."/>
            <person name="Worden A.Z."/>
            <person name="Zauner S."/>
            <person name="Barry K."/>
            <person name="Bell C."/>
            <person name="Bharti A.K."/>
            <person name="Crow J.A."/>
            <person name="Grimwood J."/>
            <person name="Kramer R."/>
            <person name="Lindquist E."/>
            <person name="Lucas S."/>
            <person name="Salamov A."/>
            <person name="McFadden G.I."/>
            <person name="Lane C.E."/>
            <person name="Keeling P.J."/>
            <person name="Gray M.W."/>
            <person name="Grigoriev I.V."/>
            <person name="Archibald J.M."/>
        </authorList>
    </citation>
    <scope>NUCLEOTIDE SEQUENCE</scope>
    <source>
        <strain evidence="9">CCMP2712</strain>
    </source>
</reference>
<evidence type="ECO:0000256" key="6">
    <source>
        <dbReference type="SAM" id="MobiDB-lite"/>
    </source>
</evidence>
<reference evidence="8" key="3">
    <citation type="submission" date="2015-06" db="UniProtKB">
        <authorList>
            <consortium name="EnsemblProtists"/>
        </authorList>
    </citation>
    <scope>IDENTIFICATION</scope>
</reference>
<dbReference type="PaxDb" id="55529-EKX55474"/>
<dbReference type="EMBL" id="JH992965">
    <property type="protein sequence ID" value="EKX55474.1"/>
    <property type="molecule type" value="Genomic_DNA"/>
</dbReference>
<comment type="similarity">
    <text evidence="4">Belongs to the CFAP96 family.</text>
</comment>
<dbReference type="Proteomes" id="UP000011087">
    <property type="component" value="Unassembled WGS sequence"/>
</dbReference>
<dbReference type="Pfam" id="PF15239">
    <property type="entry name" value="CFAP96-like"/>
    <property type="match status" value="1"/>
</dbReference>
<dbReference type="AlphaFoldDB" id="L1K4E3"/>
<dbReference type="HOGENOM" id="CLU_648034_0_0_1"/>
<reference evidence="7 9" key="1">
    <citation type="journal article" date="2012" name="Nature">
        <title>Algal genomes reveal evolutionary mosaicism and the fate of nucleomorphs.</title>
        <authorList>
            <consortium name="DOE Joint Genome Institute"/>
            <person name="Curtis B.A."/>
            <person name="Tanifuji G."/>
            <person name="Burki F."/>
            <person name="Gruber A."/>
            <person name="Irimia M."/>
            <person name="Maruyama S."/>
            <person name="Arias M.C."/>
            <person name="Ball S.G."/>
            <person name="Gile G.H."/>
            <person name="Hirakawa Y."/>
            <person name="Hopkins J.F."/>
            <person name="Kuo A."/>
            <person name="Rensing S.A."/>
            <person name="Schmutz J."/>
            <person name="Symeonidi A."/>
            <person name="Elias M."/>
            <person name="Eveleigh R.J."/>
            <person name="Herman E.K."/>
            <person name="Klute M.J."/>
            <person name="Nakayama T."/>
            <person name="Obornik M."/>
            <person name="Reyes-Prieto A."/>
            <person name="Armbrust E.V."/>
            <person name="Aves S.J."/>
            <person name="Beiko R.G."/>
            <person name="Coutinho P."/>
            <person name="Dacks J.B."/>
            <person name="Durnford D.G."/>
            <person name="Fast N.M."/>
            <person name="Green B.R."/>
            <person name="Grisdale C.J."/>
            <person name="Hempel F."/>
            <person name="Henrissat B."/>
            <person name="Hoppner M.P."/>
            <person name="Ishida K."/>
            <person name="Kim E."/>
            <person name="Koreny L."/>
            <person name="Kroth P.G."/>
            <person name="Liu Y."/>
            <person name="Malik S.B."/>
            <person name="Maier U.G."/>
            <person name="McRose D."/>
            <person name="Mock T."/>
            <person name="Neilson J.A."/>
            <person name="Onodera N.T."/>
            <person name="Poole A.M."/>
            <person name="Pritham E.J."/>
            <person name="Richards T.A."/>
            <person name="Rocap G."/>
            <person name="Roy S.W."/>
            <person name="Sarai C."/>
            <person name="Schaack S."/>
            <person name="Shirato S."/>
            <person name="Slamovits C.H."/>
            <person name="Spencer D.F."/>
            <person name="Suzuki S."/>
            <person name="Worden A.Z."/>
            <person name="Zauner S."/>
            <person name="Barry K."/>
            <person name="Bell C."/>
            <person name="Bharti A.K."/>
            <person name="Crow J.A."/>
            <person name="Grimwood J."/>
            <person name="Kramer R."/>
            <person name="Lindquist E."/>
            <person name="Lucas S."/>
            <person name="Salamov A."/>
            <person name="McFadden G.I."/>
            <person name="Lane C.E."/>
            <person name="Keeling P.J."/>
            <person name="Gray M.W."/>
            <person name="Grigoriev I.V."/>
            <person name="Archibald J.M."/>
        </authorList>
    </citation>
    <scope>NUCLEOTIDE SEQUENCE</scope>
    <source>
        <strain evidence="7 9">CCMP2712</strain>
    </source>
</reference>
<evidence type="ECO:0000313" key="9">
    <source>
        <dbReference type="Proteomes" id="UP000011087"/>
    </source>
</evidence>
<dbReference type="OMA" id="YMMEEAK"/>
<evidence type="ECO:0000256" key="2">
    <source>
        <dbReference type="ARBA" id="ARBA00022490"/>
    </source>
</evidence>
<evidence type="ECO:0000313" key="8">
    <source>
        <dbReference type="EnsemblProtists" id="EKX55474"/>
    </source>
</evidence>
<dbReference type="OrthoDB" id="283553at2759"/>
<dbReference type="PANTHER" id="PTHR31144:SF1">
    <property type="entry name" value="UPF0602 PROTEIN C4ORF47"/>
    <property type="match status" value="1"/>
</dbReference>
<evidence type="ECO:0000256" key="3">
    <source>
        <dbReference type="ARBA" id="ARBA00023212"/>
    </source>
</evidence>
<dbReference type="PANTHER" id="PTHR31144">
    <property type="entry name" value="UPF0602 PROTEIN C4ORF47"/>
    <property type="match status" value="1"/>
</dbReference>
<comment type="subcellular location">
    <subcellularLocation>
        <location evidence="1">Cytoplasm</location>
        <location evidence="1">Cytoskeleton</location>
        <location evidence="1">Microtubule organizing center</location>
        <location evidence="1">Centrosome</location>
    </subcellularLocation>
</comment>
<evidence type="ECO:0000313" key="7">
    <source>
        <dbReference type="EMBL" id="EKX55474.1"/>
    </source>
</evidence>
<keyword evidence="3" id="KW-0206">Cytoskeleton</keyword>
<accession>L1K4E3</accession>